<dbReference type="SUPFAM" id="SSF51445">
    <property type="entry name" value="(Trans)glycosidases"/>
    <property type="match status" value="1"/>
</dbReference>
<dbReference type="InterPro" id="IPR017853">
    <property type="entry name" value="GH"/>
</dbReference>
<dbReference type="Proteomes" id="UP000239434">
    <property type="component" value="Unassembled WGS sequence"/>
</dbReference>
<evidence type="ECO:0000313" key="3">
    <source>
        <dbReference type="Proteomes" id="UP000239434"/>
    </source>
</evidence>
<keyword evidence="3" id="KW-1185">Reference proteome</keyword>
<gene>
    <name evidence="2" type="ORF">C5748_06890</name>
</gene>
<organism evidence="2 3">
    <name type="scientific">Phyllobacterium phragmitis</name>
    <dbReference type="NCBI Taxonomy" id="2670329"/>
    <lineage>
        <taxon>Bacteria</taxon>
        <taxon>Pseudomonadati</taxon>
        <taxon>Pseudomonadota</taxon>
        <taxon>Alphaproteobacteria</taxon>
        <taxon>Hyphomicrobiales</taxon>
        <taxon>Phyllobacteriaceae</taxon>
        <taxon>Phyllobacterium</taxon>
    </lineage>
</organism>
<feature type="chain" id="PRO_5015406273" evidence="1">
    <location>
        <begin position="20"/>
        <end position="722"/>
    </location>
</feature>
<dbReference type="AlphaFoldDB" id="A0A2S9IUV0"/>
<feature type="signal peptide" evidence="1">
    <location>
        <begin position="1"/>
        <end position="19"/>
    </location>
</feature>
<protein>
    <submittedName>
        <fullName evidence="2">Glycoside hydrolase</fullName>
    </submittedName>
</protein>
<name>A0A2S9IUV0_9HYPH</name>
<dbReference type="GO" id="GO:0016787">
    <property type="term" value="F:hydrolase activity"/>
    <property type="evidence" value="ECO:0007669"/>
    <property type="project" value="UniProtKB-KW"/>
</dbReference>
<evidence type="ECO:0000256" key="1">
    <source>
        <dbReference type="SAM" id="SignalP"/>
    </source>
</evidence>
<comment type="caution">
    <text evidence="2">The sequence shown here is derived from an EMBL/GenBank/DDBJ whole genome shotgun (WGS) entry which is preliminary data.</text>
</comment>
<keyword evidence="1" id="KW-0732">Signal</keyword>
<dbReference type="Gene3D" id="3.20.20.80">
    <property type="entry name" value="Glycosidases"/>
    <property type="match status" value="1"/>
</dbReference>
<keyword evidence="2" id="KW-0378">Hydrolase</keyword>
<evidence type="ECO:0000313" key="2">
    <source>
        <dbReference type="EMBL" id="PRD44309.1"/>
    </source>
</evidence>
<accession>A0A2S9IUV0</accession>
<proteinExistence type="predicted"/>
<dbReference type="RefSeq" id="WP_105741195.1">
    <property type="nucleotide sequence ID" value="NZ_PVBR01000004.1"/>
</dbReference>
<reference evidence="2 3" key="1">
    <citation type="submission" date="2018-02" db="EMBL/GenBank/DDBJ databases">
        <title>The draft genome of Phyllobacterium sp. 1N-3.</title>
        <authorList>
            <person name="Liu L."/>
            <person name="Li L."/>
            <person name="Zhang X."/>
            <person name="Wang T."/>
            <person name="Liang L."/>
        </authorList>
    </citation>
    <scope>NUCLEOTIDE SEQUENCE [LARGE SCALE GENOMIC DNA]</scope>
    <source>
        <strain evidence="2 3">1N-3</strain>
    </source>
</reference>
<dbReference type="EMBL" id="PVBR01000004">
    <property type="protein sequence ID" value="PRD44309.1"/>
    <property type="molecule type" value="Genomic_DNA"/>
</dbReference>
<sequence length="722" mass="79971">MRLLLTLLSLLTTAAPAVADDVWSPVREVSLELGPGSPLDFSGFLANPPIEDASRIVINGDGRLARANALEKPVRFLCASLGWSPASGGFPDHDGADRYARQLRMHGYNIARFHFVDAALMFGRSRDFDFDTEVMDRFHYLMAALKRNGIYWIMDGLTSSRGAYGGYEDRWEFNSDLKLTVQIEEDAFQHWLRFQEKVLATVNPYTGIAPIRDPALALIIPFNENSIEFDSILHERDGTPHYSDKLRPAFNDWLKKRYGSTDKLADAWGWVQRGERIEDGTVGLPANRYEKSPRMRDLQAFFVDVETRSAERMTQALRKLGYTGIVSPYNNWPSIQTSLSRAGQQAVAMNTYQDWVGSYEPGSSIQQKSSIADGAAYMRVIAAARWLGRPFFVTEYDHLFWSRYRYEAGIVMPAYGALQNWDVLCRHAHGPIILAYGEDFAHKRQMLPYAIALDPVARAGETLAALLFRRGDVRGSPVSIPFLIKGEEDLTQSVEARERDDLTSLALLSAIGLSRPDDNHLAGKQDLTIPSPRRNASADAIIAALRDRDILDYDNETDVADGVYVSDTDEIRLDRDKLRISVTTGQTEAIAFADLPGSIRLKSLTAAGASGSGMFAVSSLDGLPVAASRRLLVIFATDARNSGMRFADAEERVIADFGHLPVLIKVGSIAFTLPGKGNWRLSPVGLDGRVHPPVASGQGDISTRLSNDAPDGPTTYFLIERD</sequence>